<keyword evidence="5 11" id="KW-0808">Transferase</keyword>
<comment type="subcellular location">
    <subcellularLocation>
        <location evidence="1 11">Membrane</location>
        <topology evidence="1 11">Single-pass type II membrane protein</topology>
    </subcellularLocation>
</comment>
<evidence type="ECO:0000259" key="12">
    <source>
        <dbReference type="Pfam" id="PF02709"/>
    </source>
</evidence>
<name>A0A8B8HSR4_VANTA</name>
<evidence type="ECO:0000313" key="15">
    <source>
        <dbReference type="RefSeq" id="XP_026486651.2"/>
    </source>
</evidence>
<keyword evidence="10 11" id="KW-0325">Glycoprotein</keyword>
<evidence type="ECO:0000256" key="2">
    <source>
        <dbReference type="ARBA" id="ARBA00004922"/>
    </source>
</evidence>
<dbReference type="PANTHER" id="PTHR19300:SF48">
    <property type="entry name" value="BETA-1,4-N-ACETYLGALACTOSAMINYLTRANSFERASE"/>
    <property type="match status" value="1"/>
</dbReference>
<evidence type="ECO:0000256" key="10">
    <source>
        <dbReference type="ARBA" id="ARBA00023180"/>
    </source>
</evidence>
<dbReference type="Proteomes" id="UP001652626">
    <property type="component" value="Chromosome 9"/>
</dbReference>
<comment type="similarity">
    <text evidence="3 11">Belongs to the glycosyltransferase 7 family.</text>
</comment>
<evidence type="ECO:0000256" key="11">
    <source>
        <dbReference type="RuleBase" id="RU368121"/>
    </source>
</evidence>
<keyword evidence="11" id="KW-0479">Metal-binding</keyword>
<dbReference type="RefSeq" id="XP_026486651.2">
    <property type="nucleotide sequence ID" value="XM_026630866.2"/>
</dbReference>
<dbReference type="InterPro" id="IPR027995">
    <property type="entry name" value="Galactosyl_T_N"/>
</dbReference>
<evidence type="ECO:0000313" key="14">
    <source>
        <dbReference type="Proteomes" id="UP001652626"/>
    </source>
</evidence>
<keyword evidence="9 11" id="KW-0472">Membrane</keyword>
<comment type="function">
    <text evidence="11">Catalyzes the transfer of galactose onto proteins or lipids.</text>
</comment>
<keyword evidence="7 11" id="KW-0735">Signal-anchor</keyword>
<comment type="pathway">
    <text evidence="2 11">Protein modification; protein glycosylation.</text>
</comment>
<evidence type="ECO:0000256" key="8">
    <source>
        <dbReference type="ARBA" id="ARBA00022989"/>
    </source>
</evidence>
<organism evidence="14 15">
    <name type="scientific">Vanessa tameamea</name>
    <name type="common">Kamehameha butterfly</name>
    <dbReference type="NCBI Taxonomy" id="334116"/>
    <lineage>
        <taxon>Eukaryota</taxon>
        <taxon>Metazoa</taxon>
        <taxon>Ecdysozoa</taxon>
        <taxon>Arthropoda</taxon>
        <taxon>Hexapoda</taxon>
        <taxon>Insecta</taxon>
        <taxon>Pterygota</taxon>
        <taxon>Neoptera</taxon>
        <taxon>Endopterygota</taxon>
        <taxon>Lepidoptera</taxon>
        <taxon>Glossata</taxon>
        <taxon>Ditrysia</taxon>
        <taxon>Papilionoidea</taxon>
        <taxon>Nymphalidae</taxon>
        <taxon>Nymphalinae</taxon>
        <taxon>Vanessa</taxon>
    </lineage>
</organism>
<dbReference type="OMA" id="NIGYLEV"/>
<keyword evidence="6 11" id="KW-0812">Transmembrane</keyword>
<feature type="transmembrane region" description="Helical" evidence="11">
    <location>
        <begin position="12"/>
        <end position="38"/>
    </location>
</feature>
<protein>
    <recommendedName>
        <fullName evidence="11">Beta-1,4-N-acetylgalactosaminyltransferase</fullName>
        <ecNumber evidence="11">2.4.1.-</ecNumber>
    </recommendedName>
    <alternativeName>
        <fullName evidence="11">Beta-4-GalNAcT</fullName>
    </alternativeName>
</protein>
<evidence type="ECO:0000256" key="5">
    <source>
        <dbReference type="ARBA" id="ARBA00022679"/>
    </source>
</evidence>
<evidence type="ECO:0000256" key="6">
    <source>
        <dbReference type="ARBA" id="ARBA00022692"/>
    </source>
</evidence>
<feature type="domain" description="Galactosyltransferase N-terminal" evidence="13">
    <location>
        <begin position="100"/>
        <end position="197"/>
    </location>
</feature>
<evidence type="ECO:0000256" key="4">
    <source>
        <dbReference type="ARBA" id="ARBA00022676"/>
    </source>
</evidence>
<evidence type="ECO:0000256" key="3">
    <source>
        <dbReference type="ARBA" id="ARBA00005735"/>
    </source>
</evidence>
<dbReference type="UniPathway" id="UPA00378"/>
<sequence length="326" mass="38483">MPKWSLVQRLLQVRLSTCLFITLCLIAVIQFFASYGYYKYEHLAQESLRHHLYVQHNPKLITKKSKPDCRYNDILQNSKSVHSWDIPRKFNDFLPNGIINGSYTPEDCTPLFSVAILVTYRNRQSQLDIFIPYMHSFLKKQNIHYKIYVIEQQDERLWNKGLLYNIGAKQAMLDKFPCLILHDVDLLPLDESNLYVCLKQPRHMSASIDKFRFVLIYKSLVGGVLAITSDQYKELNGFSNRFQGWGGEDDDFAGRISKHNLEILRFPPHMSSYTMLLHKQEHKNDDRHRIMEENEHNSQKDGLNSIRYRVSNIKTHRLFTMIKVRL</sequence>
<evidence type="ECO:0000256" key="7">
    <source>
        <dbReference type="ARBA" id="ARBA00022968"/>
    </source>
</evidence>
<keyword evidence="4 11" id="KW-0328">Glycosyltransferase</keyword>
<keyword evidence="11" id="KW-0464">Manganese</keyword>
<comment type="cofactor">
    <cofactor evidence="11">
        <name>Mn(2+)</name>
        <dbReference type="ChEBI" id="CHEBI:29035"/>
    </cofactor>
</comment>
<evidence type="ECO:0000259" key="13">
    <source>
        <dbReference type="Pfam" id="PF13733"/>
    </source>
</evidence>
<proteinExistence type="inferred from homology"/>
<dbReference type="Pfam" id="PF02709">
    <property type="entry name" value="Glyco_transf_7C"/>
    <property type="match status" value="1"/>
</dbReference>
<dbReference type="InterPro" id="IPR003859">
    <property type="entry name" value="Galactosyl_T"/>
</dbReference>
<dbReference type="GeneID" id="113393800"/>
<dbReference type="OrthoDB" id="10038994at2759"/>
<dbReference type="InterPro" id="IPR029044">
    <property type="entry name" value="Nucleotide-diphossugar_trans"/>
</dbReference>
<dbReference type="EC" id="2.4.1.-" evidence="11"/>
<evidence type="ECO:0000256" key="9">
    <source>
        <dbReference type="ARBA" id="ARBA00023136"/>
    </source>
</evidence>
<dbReference type="PANTHER" id="PTHR19300">
    <property type="entry name" value="BETA-1,4-GALACTOSYLTRANSFERASE"/>
    <property type="match status" value="1"/>
</dbReference>
<accession>A0A8B8HSR4</accession>
<dbReference type="InterPro" id="IPR027791">
    <property type="entry name" value="Galactosyl_T_C"/>
</dbReference>
<keyword evidence="8 11" id="KW-1133">Transmembrane helix</keyword>
<evidence type="ECO:0000256" key="1">
    <source>
        <dbReference type="ARBA" id="ARBA00004606"/>
    </source>
</evidence>
<gene>
    <name evidence="15" type="primary">LOC113393800</name>
</gene>
<keyword evidence="14" id="KW-1185">Reference proteome</keyword>
<feature type="domain" description="Galactosyltransferase C-terminal" evidence="12">
    <location>
        <begin position="202"/>
        <end position="279"/>
    </location>
</feature>
<dbReference type="Gene3D" id="3.90.550.10">
    <property type="entry name" value="Spore Coat Polysaccharide Biosynthesis Protein SpsA, Chain A"/>
    <property type="match status" value="1"/>
</dbReference>
<reference evidence="15" key="1">
    <citation type="submission" date="2025-08" db="UniProtKB">
        <authorList>
            <consortium name="RefSeq"/>
        </authorList>
    </citation>
    <scope>IDENTIFICATION</scope>
    <source>
        <tissue evidence="15">Whole body</tissue>
    </source>
</reference>
<dbReference type="Pfam" id="PF13733">
    <property type="entry name" value="Glyco_transf_7N"/>
    <property type="match status" value="1"/>
</dbReference>
<dbReference type="PRINTS" id="PR02050">
    <property type="entry name" value="B14GALTRFASE"/>
</dbReference>
<dbReference type="SUPFAM" id="SSF53448">
    <property type="entry name" value="Nucleotide-diphospho-sugar transferases"/>
    <property type="match status" value="1"/>
</dbReference>